<evidence type="ECO:0000256" key="4">
    <source>
        <dbReference type="ARBA" id="ARBA00022475"/>
    </source>
</evidence>
<dbReference type="PANTHER" id="PTHR23502">
    <property type="entry name" value="MAJOR FACILITATOR SUPERFAMILY"/>
    <property type="match status" value="1"/>
</dbReference>
<feature type="transmembrane region" description="Helical" evidence="8">
    <location>
        <begin position="45"/>
        <end position="62"/>
    </location>
</feature>
<dbReference type="EMBL" id="JAHCDA010000003">
    <property type="protein sequence ID" value="MBS7812726.1"/>
    <property type="molecule type" value="Genomic_DNA"/>
</dbReference>
<evidence type="ECO:0000256" key="7">
    <source>
        <dbReference type="ARBA" id="ARBA00023136"/>
    </source>
</evidence>
<dbReference type="Gene3D" id="1.20.1720.10">
    <property type="entry name" value="Multidrug resistance protein D"/>
    <property type="match status" value="1"/>
</dbReference>
<dbReference type="Pfam" id="PF07690">
    <property type="entry name" value="MFS_1"/>
    <property type="match status" value="1"/>
</dbReference>
<evidence type="ECO:0000256" key="3">
    <source>
        <dbReference type="ARBA" id="ARBA00022448"/>
    </source>
</evidence>
<evidence type="ECO:0000259" key="9">
    <source>
        <dbReference type="PROSITE" id="PS50850"/>
    </source>
</evidence>
<feature type="transmembrane region" description="Helical" evidence="8">
    <location>
        <begin position="277"/>
        <end position="303"/>
    </location>
</feature>
<feature type="transmembrane region" description="Helical" evidence="8">
    <location>
        <begin position="161"/>
        <end position="181"/>
    </location>
</feature>
<feature type="transmembrane region" description="Helical" evidence="8">
    <location>
        <begin position="340"/>
        <end position="360"/>
    </location>
</feature>
<accession>A0ABS5QH99</accession>
<dbReference type="InterPro" id="IPR011701">
    <property type="entry name" value="MFS"/>
</dbReference>
<sequence>MSRQNRLAFLLGLLSAFAPLSIDMYLSSLPEIGHELGGGIERAQLTLVAYFIGLGAGQLVHGPLADRLGRRRPLFIGLAIYIVASALCALATSMEALILLRLIQALAGCAGMVIARAVVRDVAHEIDPVKLMGRLMLVMGVAPILAPVLGGYLAAALGWRAIFWCLALIGALALGLCLLFLPETHPPAKRQRSSITAVMRSYGALITDRRFLSTALVSGLAMGGMFAYISGSPFVFISIYGIPPAQYGLYFGAGAVGFILVSQLGGRLATRFGRERVYTVSVAMIALAGSLLTLCVLLGAPFFAVYASIIFYIATLGIVAPVGSVLAITPFPHIAGTASALLGTVQFGMGAIAGTLVSTLHNGTALPMAMSLGILGVSAIVLRVLLTR</sequence>
<keyword evidence="5 8" id="KW-0812">Transmembrane</keyword>
<comment type="similarity">
    <text evidence="2 8">Belongs to the major facilitator superfamily. Bcr/CmlA family.</text>
</comment>
<evidence type="ECO:0000256" key="2">
    <source>
        <dbReference type="ARBA" id="ARBA00006236"/>
    </source>
</evidence>
<feature type="domain" description="Major facilitator superfamily (MFS) profile" evidence="9">
    <location>
        <begin position="7"/>
        <end position="388"/>
    </location>
</feature>
<dbReference type="PANTHER" id="PTHR23502:SF132">
    <property type="entry name" value="POLYAMINE TRANSPORTER 2-RELATED"/>
    <property type="match status" value="1"/>
</dbReference>
<feature type="transmembrane region" description="Helical" evidence="8">
    <location>
        <begin position="131"/>
        <end position="155"/>
    </location>
</feature>
<dbReference type="Proteomes" id="UP000766336">
    <property type="component" value="Unassembled WGS sequence"/>
</dbReference>
<feature type="transmembrane region" description="Helical" evidence="8">
    <location>
        <begin position="247"/>
        <end position="265"/>
    </location>
</feature>
<keyword evidence="7 8" id="KW-0472">Membrane</keyword>
<reference evidence="10 11" key="1">
    <citation type="submission" date="2021-05" db="EMBL/GenBank/DDBJ databases">
        <title>Roseococcus sp. XZZS9, whole genome shotgun sequencing project.</title>
        <authorList>
            <person name="Zhao G."/>
            <person name="Shen L."/>
        </authorList>
    </citation>
    <scope>NUCLEOTIDE SEQUENCE [LARGE SCALE GENOMIC DNA]</scope>
    <source>
        <strain evidence="10 11">XZZS9</strain>
    </source>
</reference>
<name>A0ABS5QH99_9PROT</name>
<dbReference type="CDD" id="cd17320">
    <property type="entry name" value="MFS_MdfA_MDR_like"/>
    <property type="match status" value="1"/>
</dbReference>
<dbReference type="SUPFAM" id="SSF103473">
    <property type="entry name" value="MFS general substrate transporter"/>
    <property type="match status" value="1"/>
</dbReference>
<dbReference type="InterPro" id="IPR020846">
    <property type="entry name" value="MFS_dom"/>
</dbReference>
<comment type="caution">
    <text evidence="8">Lacks conserved residue(s) required for the propagation of feature annotation.</text>
</comment>
<evidence type="ECO:0000256" key="1">
    <source>
        <dbReference type="ARBA" id="ARBA00004651"/>
    </source>
</evidence>
<organism evidence="10 11">
    <name type="scientific">Roseococcus pinisoli</name>
    <dbReference type="NCBI Taxonomy" id="2835040"/>
    <lineage>
        <taxon>Bacteria</taxon>
        <taxon>Pseudomonadati</taxon>
        <taxon>Pseudomonadota</taxon>
        <taxon>Alphaproteobacteria</taxon>
        <taxon>Acetobacterales</taxon>
        <taxon>Roseomonadaceae</taxon>
        <taxon>Roseococcus</taxon>
    </lineage>
</organism>
<dbReference type="InterPro" id="IPR036259">
    <property type="entry name" value="MFS_trans_sf"/>
</dbReference>
<comment type="subcellular location">
    <subcellularLocation>
        <location evidence="8">Cell inner membrane</location>
        <topology evidence="8">Multi-pass membrane protein</topology>
    </subcellularLocation>
    <subcellularLocation>
        <location evidence="1">Cell membrane</location>
        <topology evidence="1">Multi-pass membrane protein</topology>
    </subcellularLocation>
</comment>
<keyword evidence="4" id="KW-1003">Cell membrane</keyword>
<proteinExistence type="inferred from homology"/>
<dbReference type="PROSITE" id="PS50850">
    <property type="entry name" value="MFS"/>
    <property type="match status" value="1"/>
</dbReference>
<dbReference type="RefSeq" id="WP_213671413.1">
    <property type="nucleotide sequence ID" value="NZ_JAHCDA010000003.1"/>
</dbReference>
<feature type="transmembrane region" description="Helical" evidence="8">
    <location>
        <begin position="366"/>
        <end position="386"/>
    </location>
</feature>
<evidence type="ECO:0000313" key="11">
    <source>
        <dbReference type="Proteomes" id="UP000766336"/>
    </source>
</evidence>
<comment type="caution">
    <text evidence="10">The sequence shown here is derived from an EMBL/GenBank/DDBJ whole genome shotgun (WGS) entry which is preliminary data.</text>
</comment>
<evidence type="ECO:0000256" key="5">
    <source>
        <dbReference type="ARBA" id="ARBA00022692"/>
    </source>
</evidence>
<feature type="transmembrane region" description="Helical" evidence="8">
    <location>
        <begin position="309"/>
        <end position="328"/>
    </location>
</feature>
<feature type="transmembrane region" description="Helical" evidence="8">
    <location>
        <begin position="74"/>
        <end position="92"/>
    </location>
</feature>
<dbReference type="NCBIfam" id="NF008314">
    <property type="entry name" value="PRK11102.1"/>
    <property type="match status" value="1"/>
</dbReference>
<keyword evidence="11" id="KW-1185">Reference proteome</keyword>
<protein>
    <recommendedName>
        <fullName evidence="8">Bcr/CflA family efflux transporter</fullName>
    </recommendedName>
</protein>
<dbReference type="NCBIfam" id="TIGR00710">
    <property type="entry name" value="efflux_Bcr_CflA"/>
    <property type="match status" value="1"/>
</dbReference>
<gene>
    <name evidence="10" type="ORF">KHU32_17375</name>
</gene>
<feature type="transmembrane region" description="Helical" evidence="8">
    <location>
        <begin position="215"/>
        <end position="241"/>
    </location>
</feature>
<evidence type="ECO:0000256" key="8">
    <source>
        <dbReference type="RuleBase" id="RU365088"/>
    </source>
</evidence>
<dbReference type="InterPro" id="IPR004812">
    <property type="entry name" value="Efflux_drug-R_Bcr/CmlA"/>
</dbReference>
<evidence type="ECO:0000256" key="6">
    <source>
        <dbReference type="ARBA" id="ARBA00022989"/>
    </source>
</evidence>
<keyword evidence="8" id="KW-0997">Cell inner membrane</keyword>
<keyword evidence="6 8" id="KW-1133">Transmembrane helix</keyword>
<evidence type="ECO:0000313" key="10">
    <source>
        <dbReference type="EMBL" id="MBS7812726.1"/>
    </source>
</evidence>
<keyword evidence="3 8" id="KW-0813">Transport</keyword>
<feature type="transmembrane region" description="Helical" evidence="8">
    <location>
        <begin position="98"/>
        <end position="119"/>
    </location>
</feature>